<organism evidence="1 2">
    <name type="scientific">Stenotrophomonas indicatrix</name>
    <dbReference type="NCBI Taxonomy" id="2045451"/>
    <lineage>
        <taxon>Bacteria</taxon>
        <taxon>Pseudomonadati</taxon>
        <taxon>Pseudomonadota</taxon>
        <taxon>Gammaproteobacteria</taxon>
        <taxon>Lysobacterales</taxon>
        <taxon>Lysobacteraceae</taxon>
        <taxon>Stenotrophomonas</taxon>
    </lineage>
</organism>
<sequence length="134" mass="15051">MNIENPDGRSMSCLHDLHIDGLRIEDRRRLALSLSTECGRYVHEVIFDDIVRLSIDGFSMQNIILDLSVFTEREASFEFDRACALLGVDPADPHELDGTGCIVLIEATIGAEIACLMSQHWQLVLHQTSRNVRA</sequence>
<dbReference type="Proteomes" id="UP001174315">
    <property type="component" value="Unassembled WGS sequence"/>
</dbReference>
<dbReference type="RefSeq" id="WP_133119363.1">
    <property type="nucleotide sequence ID" value="NZ_CBCSJV010000004.1"/>
</dbReference>
<gene>
    <name evidence="1" type="ORF">Q0S36_17080</name>
</gene>
<name>A0ABT8QGL6_9GAMM</name>
<accession>A0ABT8QGL6</accession>
<evidence type="ECO:0000313" key="1">
    <source>
        <dbReference type="EMBL" id="MDN8671063.1"/>
    </source>
</evidence>
<protein>
    <submittedName>
        <fullName evidence="1">Uncharacterized protein</fullName>
    </submittedName>
</protein>
<dbReference type="EMBL" id="JAUKNN010000051">
    <property type="protein sequence ID" value="MDN8671063.1"/>
    <property type="molecule type" value="Genomic_DNA"/>
</dbReference>
<reference evidence="1" key="1">
    <citation type="submission" date="2023-07" db="EMBL/GenBank/DDBJ databases">
        <title>Stenotrophomonas isolates from soil.</title>
        <authorList>
            <person name="Sharma V."/>
            <person name="Zur-Pinska J."/>
            <person name="Hay A.G."/>
        </authorList>
    </citation>
    <scope>NUCLEOTIDE SEQUENCE</scope>
    <source>
        <strain evidence="1">C2</strain>
    </source>
</reference>
<keyword evidence="2" id="KW-1185">Reference proteome</keyword>
<evidence type="ECO:0000313" key="2">
    <source>
        <dbReference type="Proteomes" id="UP001174315"/>
    </source>
</evidence>
<proteinExistence type="predicted"/>
<comment type="caution">
    <text evidence="1">The sequence shown here is derived from an EMBL/GenBank/DDBJ whole genome shotgun (WGS) entry which is preliminary data.</text>
</comment>